<feature type="region of interest" description="Disordered" evidence="4">
    <location>
        <begin position="372"/>
        <end position="394"/>
    </location>
</feature>
<gene>
    <name evidence="6" type="ORF">ADUPG1_008593</name>
</gene>
<name>A0ABQ5KTR9_9EUKA</name>
<keyword evidence="1 3" id="KW-0547">Nucleotide-binding</keyword>
<dbReference type="PROSITE" id="PS00107">
    <property type="entry name" value="PROTEIN_KINASE_ATP"/>
    <property type="match status" value="1"/>
</dbReference>
<dbReference type="PROSITE" id="PS00108">
    <property type="entry name" value="PROTEIN_KINASE_ST"/>
    <property type="match status" value="1"/>
</dbReference>
<dbReference type="PANTHER" id="PTHR44167">
    <property type="entry name" value="OVARIAN-SPECIFIC SERINE/THREONINE-PROTEIN KINASE LOK-RELATED"/>
    <property type="match status" value="1"/>
</dbReference>
<evidence type="ECO:0000256" key="1">
    <source>
        <dbReference type="ARBA" id="ARBA00022741"/>
    </source>
</evidence>
<keyword evidence="2 3" id="KW-0067">ATP-binding</keyword>
<proteinExistence type="predicted"/>
<dbReference type="Proteomes" id="UP001057375">
    <property type="component" value="Unassembled WGS sequence"/>
</dbReference>
<accession>A0ABQ5KTR9</accession>
<evidence type="ECO:0000256" key="3">
    <source>
        <dbReference type="PROSITE-ProRule" id="PRU10141"/>
    </source>
</evidence>
<dbReference type="SUPFAM" id="SSF56112">
    <property type="entry name" value="Protein kinase-like (PK-like)"/>
    <property type="match status" value="1"/>
</dbReference>
<dbReference type="InterPro" id="IPR000719">
    <property type="entry name" value="Prot_kinase_dom"/>
</dbReference>
<reference evidence="6" key="1">
    <citation type="submission" date="2022-03" db="EMBL/GenBank/DDBJ databases">
        <title>Draft genome sequence of Aduncisulcus paluster, a free-living microaerophilic Fornicata.</title>
        <authorList>
            <person name="Yuyama I."/>
            <person name="Kume K."/>
            <person name="Tamura T."/>
            <person name="Inagaki Y."/>
            <person name="Hashimoto T."/>
        </authorList>
    </citation>
    <scope>NUCLEOTIDE SEQUENCE</scope>
    <source>
        <strain evidence="6">NY0171</strain>
    </source>
</reference>
<keyword evidence="7" id="KW-1185">Reference proteome</keyword>
<dbReference type="InterPro" id="IPR008271">
    <property type="entry name" value="Ser/Thr_kinase_AS"/>
</dbReference>
<dbReference type="PANTHER" id="PTHR44167:SF24">
    <property type="entry name" value="SERINE_THREONINE-PROTEIN KINASE CHK2"/>
    <property type="match status" value="1"/>
</dbReference>
<dbReference type="Gene3D" id="1.10.510.10">
    <property type="entry name" value="Transferase(Phosphotransferase) domain 1"/>
    <property type="match status" value="1"/>
</dbReference>
<comment type="caution">
    <text evidence="6">The sequence shown here is derived from an EMBL/GenBank/DDBJ whole genome shotgun (WGS) entry which is preliminary data.</text>
</comment>
<evidence type="ECO:0000259" key="5">
    <source>
        <dbReference type="PROSITE" id="PS50011"/>
    </source>
</evidence>
<organism evidence="6 7">
    <name type="scientific">Aduncisulcus paluster</name>
    <dbReference type="NCBI Taxonomy" id="2918883"/>
    <lineage>
        <taxon>Eukaryota</taxon>
        <taxon>Metamonada</taxon>
        <taxon>Carpediemonas-like organisms</taxon>
        <taxon>Aduncisulcus</taxon>
    </lineage>
</organism>
<sequence length="786" mass="91223">MSHPSDLESLSLDEISIVIEQAESVDCEKDNLFSESLPNLFPWIRAFSKQKIVSDKNKEIFIECCKYISIMMISEYDKDIYYPLSDSSMKKITKHLRTIKFHARCSGQSLVYFLRILRCCSEKLKQCKRDFYFYAREFLDQYIPLFLTSPELNKDLSIEVLELCKSLSLSSSNDSHTEYIRKELLDLWYTYIVTKHHNMEVCFSSERYKKLFIQFLANLPFSEKLIRQPLPVYHPHPHMAPKVFSIFESIVVLLPEILKNDKIIEYRPLLLVFAGGCYCQCETIFNLVKDYLDEWYDLFQKRSCSEGLQYWQILLSKLSYYAVLSTNTKICCQLKRYDEKMKKLCCPRNDYSVISAYKDYIKSIKERPQIPKAPSITRRKRGGPRESQDYSIHSSVSCGATSSLSRKECAEKIVEFLQIQGVLDEIRSLSTQVITTIPFKGLQLGKGGFGEVQLVEYEEQTYAYKMILKSSQDSGEISLTDIKNVVKEFNLQDKLWKNCHEKGSEYVPQTHYIVNCLVSGPSETLFTGSFGYLMDYCELGSVKKFGHSLKKKTLPEKHIALLKVFLSVGMIEALFRVREVDGHLYHRDIKLSNFLIKKVINSDGIHEYRVLLADFGLAKEQSTEKSEALTKMRKNPNLMADGTLAYIPPELILRGISSRDGDLYSLGMSIYAVFNEFQDDWYSFALKTKSGSKLDIVRDEMERLIERKDFPLFKLESLDHFAKLKENGFERIAKRLSDTFSKLICHIYRDRGSIKEAWENVKEFSTIILDGCQYNLTGVIDYFDKC</sequence>
<feature type="domain" description="Protein kinase" evidence="5">
    <location>
        <begin position="438"/>
        <end position="765"/>
    </location>
</feature>
<protein>
    <recommendedName>
        <fullName evidence="5">Protein kinase domain-containing protein</fullName>
    </recommendedName>
</protein>
<dbReference type="SMART" id="SM00220">
    <property type="entry name" value="S_TKc"/>
    <property type="match status" value="1"/>
</dbReference>
<evidence type="ECO:0000256" key="4">
    <source>
        <dbReference type="SAM" id="MobiDB-lite"/>
    </source>
</evidence>
<evidence type="ECO:0000313" key="6">
    <source>
        <dbReference type="EMBL" id="GKT35431.1"/>
    </source>
</evidence>
<dbReference type="InterPro" id="IPR017441">
    <property type="entry name" value="Protein_kinase_ATP_BS"/>
</dbReference>
<evidence type="ECO:0000256" key="2">
    <source>
        <dbReference type="ARBA" id="ARBA00022840"/>
    </source>
</evidence>
<dbReference type="InterPro" id="IPR011009">
    <property type="entry name" value="Kinase-like_dom_sf"/>
</dbReference>
<dbReference type="PROSITE" id="PS50011">
    <property type="entry name" value="PROTEIN_KINASE_DOM"/>
    <property type="match status" value="1"/>
</dbReference>
<dbReference type="Pfam" id="PF00069">
    <property type="entry name" value="Pkinase"/>
    <property type="match status" value="1"/>
</dbReference>
<evidence type="ECO:0000313" key="7">
    <source>
        <dbReference type="Proteomes" id="UP001057375"/>
    </source>
</evidence>
<dbReference type="EMBL" id="BQXS01010989">
    <property type="protein sequence ID" value="GKT35431.1"/>
    <property type="molecule type" value="Genomic_DNA"/>
</dbReference>
<feature type="binding site" evidence="3">
    <location>
        <position position="469"/>
    </location>
    <ligand>
        <name>ATP</name>
        <dbReference type="ChEBI" id="CHEBI:30616"/>
    </ligand>
</feature>